<protein>
    <submittedName>
        <fullName evidence="2">Uncharacterized protein</fullName>
    </submittedName>
</protein>
<accession>X1CAX0</accession>
<sequence>MDTDKSGEKNMPSQTTFLRRDPAEIEPWEETCGAIRCLIEER</sequence>
<reference evidence="2" key="1">
    <citation type="journal article" date="2014" name="Front. Microbiol.">
        <title>High frequency of phylogenetically diverse reductive dehalogenase-homologous genes in deep subseafloor sedimentary metagenomes.</title>
        <authorList>
            <person name="Kawai M."/>
            <person name="Futagami T."/>
            <person name="Toyoda A."/>
            <person name="Takaki Y."/>
            <person name="Nishi S."/>
            <person name="Hori S."/>
            <person name="Arai W."/>
            <person name="Tsubouchi T."/>
            <person name="Morono Y."/>
            <person name="Uchiyama I."/>
            <person name="Ito T."/>
            <person name="Fujiyama A."/>
            <person name="Inagaki F."/>
            <person name="Takami H."/>
        </authorList>
    </citation>
    <scope>NUCLEOTIDE SEQUENCE</scope>
    <source>
        <strain evidence="2">Expedition CK06-06</strain>
    </source>
</reference>
<dbReference type="AlphaFoldDB" id="X1CAX0"/>
<evidence type="ECO:0000256" key="1">
    <source>
        <dbReference type="SAM" id="MobiDB-lite"/>
    </source>
</evidence>
<feature type="non-terminal residue" evidence="2">
    <location>
        <position position="42"/>
    </location>
</feature>
<comment type="caution">
    <text evidence="2">The sequence shown here is derived from an EMBL/GenBank/DDBJ whole genome shotgun (WGS) entry which is preliminary data.</text>
</comment>
<proteinExistence type="predicted"/>
<gene>
    <name evidence="2" type="ORF">S01H4_46169</name>
</gene>
<feature type="region of interest" description="Disordered" evidence="1">
    <location>
        <begin position="1"/>
        <end position="24"/>
    </location>
</feature>
<organism evidence="2">
    <name type="scientific">marine sediment metagenome</name>
    <dbReference type="NCBI Taxonomy" id="412755"/>
    <lineage>
        <taxon>unclassified sequences</taxon>
        <taxon>metagenomes</taxon>
        <taxon>ecological metagenomes</taxon>
    </lineage>
</organism>
<name>X1CAX0_9ZZZZ</name>
<dbReference type="EMBL" id="BART01025774">
    <property type="protein sequence ID" value="GAG90397.1"/>
    <property type="molecule type" value="Genomic_DNA"/>
</dbReference>
<evidence type="ECO:0000313" key="2">
    <source>
        <dbReference type="EMBL" id="GAG90397.1"/>
    </source>
</evidence>